<evidence type="ECO:0000313" key="2">
    <source>
        <dbReference type="Proteomes" id="UP000255523"/>
    </source>
</evidence>
<dbReference type="Proteomes" id="UP000255523">
    <property type="component" value="Unassembled WGS sequence"/>
</dbReference>
<dbReference type="EMBL" id="UHFX01000003">
    <property type="protein sequence ID" value="SUO04028.1"/>
    <property type="molecule type" value="Genomic_DNA"/>
</dbReference>
<dbReference type="SUPFAM" id="SSF52218">
    <property type="entry name" value="Flavoproteins"/>
    <property type="match status" value="1"/>
</dbReference>
<sequence>MKYVYASRTGNVQSIVSDLGLDALCIQSGDEVMEEPFILFTYTDGYGDIPMEVESFLMANGQNLKGVIVSGDTSYGEAYCQAGDKIADEYGVECLYKVENAGEAADIEAIQAILSNV</sequence>
<dbReference type="GO" id="GO:0010181">
    <property type="term" value="F:FMN binding"/>
    <property type="evidence" value="ECO:0007669"/>
    <property type="project" value="InterPro"/>
</dbReference>
<name>A0A380LJN3_9FIRM</name>
<dbReference type="InterPro" id="IPR004465">
    <property type="entry name" value="RNR_NrdI"/>
</dbReference>
<reference evidence="1 2" key="1">
    <citation type="submission" date="2018-06" db="EMBL/GenBank/DDBJ databases">
        <authorList>
            <consortium name="Pathogen Informatics"/>
            <person name="Doyle S."/>
        </authorList>
    </citation>
    <scope>NUCLEOTIDE SEQUENCE [LARGE SCALE GENOMIC DNA]</scope>
    <source>
        <strain evidence="1 2">NCTC11087</strain>
    </source>
</reference>
<dbReference type="Pfam" id="PF07972">
    <property type="entry name" value="Flavodoxin_NdrI"/>
    <property type="match status" value="1"/>
</dbReference>
<dbReference type="GeneID" id="77461886"/>
<dbReference type="PANTHER" id="PTHR37297">
    <property type="entry name" value="PROTEIN NRDI"/>
    <property type="match status" value="1"/>
</dbReference>
<dbReference type="InterPro" id="IPR029039">
    <property type="entry name" value="Flavoprotein-like_sf"/>
</dbReference>
<dbReference type="OrthoDB" id="350535at2"/>
<keyword evidence="2" id="KW-1185">Reference proteome</keyword>
<dbReference type="RefSeq" id="WP_022789265.1">
    <property type="nucleotide sequence ID" value="NZ_CALZNX010000002.1"/>
</dbReference>
<protein>
    <submittedName>
        <fullName evidence="1">NrdI protein</fullName>
    </submittedName>
</protein>
<dbReference type="Gene3D" id="3.40.50.360">
    <property type="match status" value="1"/>
</dbReference>
<proteinExistence type="predicted"/>
<evidence type="ECO:0000313" key="1">
    <source>
        <dbReference type="EMBL" id="SUO04028.1"/>
    </source>
</evidence>
<dbReference type="PANTHER" id="PTHR37297:SF1">
    <property type="entry name" value="PROTEIN NRDI"/>
    <property type="match status" value="1"/>
</dbReference>
<dbReference type="AlphaFoldDB" id="A0A380LJN3"/>
<organism evidence="1 2">
    <name type="scientific">Faecalicoccus pleomorphus</name>
    <dbReference type="NCBI Taxonomy" id="1323"/>
    <lineage>
        <taxon>Bacteria</taxon>
        <taxon>Bacillati</taxon>
        <taxon>Bacillota</taxon>
        <taxon>Erysipelotrichia</taxon>
        <taxon>Erysipelotrichales</taxon>
        <taxon>Erysipelotrichaceae</taxon>
        <taxon>Faecalicoccus</taxon>
    </lineage>
</organism>
<gene>
    <name evidence="1" type="primary">nrdI</name>
    <name evidence="1" type="ORF">NCTC11087_00912</name>
</gene>
<accession>A0A380LJN3</accession>
<dbReference type="NCBIfam" id="TIGR00333">
    <property type="entry name" value="nrdI"/>
    <property type="match status" value="1"/>
</dbReference>